<dbReference type="EMBL" id="JADHEC010000044">
    <property type="protein sequence ID" value="MBF2709815.1"/>
    <property type="molecule type" value="Genomic_DNA"/>
</dbReference>
<dbReference type="Proteomes" id="UP000646211">
    <property type="component" value="Unassembled WGS sequence"/>
</dbReference>
<evidence type="ECO:0000313" key="1">
    <source>
        <dbReference type="EMBL" id="MBF2709815.1"/>
    </source>
</evidence>
<dbReference type="SUPFAM" id="SSF51206">
    <property type="entry name" value="cAMP-binding domain-like"/>
    <property type="match status" value="1"/>
</dbReference>
<name>A0A930XVM8_9FLAO</name>
<dbReference type="Gene3D" id="2.60.120.10">
    <property type="entry name" value="Jelly Rolls"/>
    <property type="match status" value="1"/>
</dbReference>
<dbReference type="RefSeq" id="WP_194313049.1">
    <property type="nucleotide sequence ID" value="NZ_JADHEC010000044.1"/>
</dbReference>
<comment type="caution">
    <text evidence="1">The sequence shown here is derived from an EMBL/GenBank/DDBJ whole genome shotgun (WGS) entry which is preliminary data.</text>
</comment>
<dbReference type="AlphaFoldDB" id="A0A930XVM8"/>
<sequence length="193" mass="22984">MNEFKEIKRYVANYIQLTTEEEDYFISLLRITKVKKRQCIVQPDFTCKYRSYVLKGAMRAYLVDNKAQTHTLAFAIEDWWISDFNSYINQEPATSFVEALEDTILIQLDYDSEQLLLEKIPKFERFFRIIAQRSFAFLQRRMLSNLSKTAEERYDEFIQKYPAIVNRVPQYALASYLGFSTVFLSKIRNKKAK</sequence>
<keyword evidence="2" id="KW-1185">Reference proteome</keyword>
<accession>A0A930XVM8</accession>
<gene>
    <name evidence="1" type="ORF">IR213_14630</name>
</gene>
<protein>
    <submittedName>
        <fullName evidence="1">Crp/Fnr family transcriptional regulator</fullName>
    </submittedName>
</protein>
<dbReference type="InterPro" id="IPR018490">
    <property type="entry name" value="cNMP-bd_dom_sf"/>
</dbReference>
<reference evidence="1" key="1">
    <citation type="submission" date="2020-11" db="EMBL/GenBank/DDBJ databases">
        <title>Genome of Flavobacterium soyangense.</title>
        <authorList>
            <person name="Liu Q."/>
            <person name="Xin Y.-H."/>
        </authorList>
    </citation>
    <scope>NUCLEOTIDE SEQUENCE</scope>
    <source>
        <strain evidence="1">CGMCC 1.13493</strain>
    </source>
</reference>
<proteinExistence type="predicted"/>
<dbReference type="InterPro" id="IPR014710">
    <property type="entry name" value="RmlC-like_jellyroll"/>
</dbReference>
<evidence type="ECO:0000313" key="2">
    <source>
        <dbReference type="Proteomes" id="UP000646211"/>
    </source>
</evidence>
<organism evidence="1 2">
    <name type="scientific">Flavobacterium soyangense</name>
    <dbReference type="NCBI Taxonomy" id="2023265"/>
    <lineage>
        <taxon>Bacteria</taxon>
        <taxon>Pseudomonadati</taxon>
        <taxon>Bacteroidota</taxon>
        <taxon>Flavobacteriia</taxon>
        <taxon>Flavobacteriales</taxon>
        <taxon>Flavobacteriaceae</taxon>
        <taxon>Flavobacterium</taxon>
    </lineage>
</organism>